<evidence type="ECO:0000256" key="4">
    <source>
        <dbReference type="PROSITE-ProRule" id="PRU00433"/>
    </source>
</evidence>
<evidence type="ECO:0000313" key="8">
    <source>
        <dbReference type="Proteomes" id="UP000216998"/>
    </source>
</evidence>
<feature type="domain" description="Cytochrome c" evidence="6">
    <location>
        <begin position="47"/>
        <end position="125"/>
    </location>
</feature>
<dbReference type="InterPro" id="IPR009056">
    <property type="entry name" value="Cyt_c-like_dom"/>
</dbReference>
<dbReference type="InterPro" id="IPR051459">
    <property type="entry name" value="Cytochrome_c-type_DH"/>
</dbReference>
<dbReference type="GO" id="GO:0046872">
    <property type="term" value="F:metal ion binding"/>
    <property type="evidence" value="ECO:0007669"/>
    <property type="project" value="UniProtKB-KW"/>
</dbReference>
<dbReference type="SUPFAM" id="SSF46626">
    <property type="entry name" value="Cytochrome c"/>
    <property type="match status" value="1"/>
</dbReference>
<gene>
    <name evidence="7" type="ORF">CHU95_08460</name>
</gene>
<evidence type="ECO:0000256" key="3">
    <source>
        <dbReference type="ARBA" id="ARBA00023004"/>
    </source>
</evidence>
<keyword evidence="1 4" id="KW-0349">Heme</keyword>
<organism evidence="7 8">
    <name type="scientific">Niveispirillum lacus</name>
    <dbReference type="NCBI Taxonomy" id="1981099"/>
    <lineage>
        <taxon>Bacteria</taxon>
        <taxon>Pseudomonadati</taxon>
        <taxon>Pseudomonadota</taxon>
        <taxon>Alphaproteobacteria</taxon>
        <taxon>Rhodospirillales</taxon>
        <taxon>Azospirillaceae</taxon>
        <taxon>Niveispirillum</taxon>
    </lineage>
</organism>
<dbReference type="Pfam" id="PF13442">
    <property type="entry name" value="Cytochrome_CBB3"/>
    <property type="match status" value="1"/>
</dbReference>
<sequence>MRGRKTMRMVKPLSIAALFLAALAASGPAGAQSTDAQSSDFADARRFAYQNGEQLYHAICQGCHMPDGKGATGAGAYPALAANTNLEAGTYPVHLVVNGQKAMPAFAYLSDEQVAAVVNYVRTHFGNGYKDVVTPEDVKGMRQ</sequence>
<dbReference type="OrthoDB" id="5523448at2"/>
<dbReference type="Proteomes" id="UP000216998">
    <property type="component" value="Unassembled WGS sequence"/>
</dbReference>
<keyword evidence="3 4" id="KW-0408">Iron</keyword>
<dbReference type="AlphaFoldDB" id="A0A255Z3K4"/>
<keyword evidence="2 4" id="KW-0479">Metal-binding</keyword>
<dbReference type="GO" id="GO:0020037">
    <property type="term" value="F:heme binding"/>
    <property type="evidence" value="ECO:0007669"/>
    <property type="project" value="InterPro"/>
</dbReference>
<comment type="caution">
    <text evidence="7">The sequence shown here is derived from an EMBL/GenBank/DDBJ whole genome shotgun (WGS) entry which is preliminary data.</text>
</comment>
<dbReference type="PANTHER" id="PTHR35008:SF9">
    <property type="entry name" value="CYTOCHROME C DOMAIN-CONTAINING PROTEIN"/>
    <property type="match status" value="1"/>
</dbReference>
<dbReference type="EMBL" id="NOXU01000026">
    <property type="protein sequence ID" value="OYQ35250.1"/>
    <property type="molecule type" value="Genomic_DNA"/>
</dbReference>
<dbReference type="GO" id="GO:0009055">
    <property type="term" value="F:electron transfer activity"/>
    <property type="evidence" value="ECO:0007669"/>
    <property type="project" value="InterPro"/>
</dbReference>
<evidence type="ECO:0000256" key="1">
    <source>
        <dbReference type="ARBA" id="ARBA00022617"/>
    </source>
</evidence>
<keyword evidence="5" id="KW-0732">Signal</keyword>
<dbReference type="PROSITE" id="PS51007">
    <property type="entry name" value="CYTC"/>
    <property type="match status" value="1"/>
</dbReference>
<feature type="signal peptide" evidence="5">
    <location>
        <begin position="1"/>
        <end position="31"/>
    </location>
</feature>
<keyword evidence="8" id="KW-1185">Reference proteome</keyword>
<protein>
    <recommendedName>
        <fullName evidence="6">Cytochrome c domain-containing protein</fullName>
    </recommendedName>
</protein>
<name>A0A255Z3K4_9PROT</name>
<dbReference type="PANTHER" id="PTHR35008">
    <property type="entry name" value="BLL4482 PROTEIN-RELATED"/>
    <property type="match status" value="1"/>
</dbReference>
<feature type="chain" id="PRO_5012151941" description="Cytochrome c domain-containing protein" evidence="5">
    <location>
        <begin position="32"/>
        <end position="143"/>
    </location>
</feature>
<dbReference type="InterPro" id="IPR036909">
    <property type="entry name" value="Cyt_c-like_dom_sf"/>
</dbReference>
<proteinExistence type="predicted"/>
<evidence type="ECO:0000259" key="6">
    <source>
        <dbReference type="PROSITE" id="PS51007"/>
    </source>
</evidence>
<dbReference type="Gene3D" id="1.10.760.10">
    <property type="entry name" value="Cytochrome c-like domain"/>
    <property type="match status" value="1"/>
</dbReference>
<evidence type="ECO:0000256" key="5">
    <source>
        <dbReference type="SAM" id="SignalP"/>
    </source>
</evidence>
<evidence type="ECO:0000256" key="2">
    <source>
        <dbReference type="ARBA" id="ARBA00022723"/>
    </source>
</evidence>
<reference evidence="7 8" key="1">
    <citation type="submission" date="2017-07" db="EMBL/GenBank/DDBJ databases">
        <title>Niveispirillum cyanobacteriorum sp. nov., isolated from cyanobacterial aggregates in a eutrophic lake.</title>
        <authorList>
            <person name="Cai H."/>
        </authorList>
    </citation>
    <scope>NUCLEOTIDE SEQUENCE [LARGE SCALE GENOMIC DNA]</scope>
    <source>
        <strain evidence="8">TH1-14</strain>
    </source>
</reference>
<accession>A0A255Z3K4</accession>
<evidence type="ECO:0000313" key="7">
    <source>
        <dbReference type="EMBL" id="OYQ35250.1"/>
    </source>
</evidence>